<gene>
    <name evidence="2" type="ORF">D0864_08652</name>
</gene>
<dbReference type="Proteomes" id="UP000269539">
    <property type="component" value="Unassembled WGS sequence"/>
</dbReference>
<evidence type="ECO:0000256" key="1">
    <source>
        <dbReference type="SAM" id="MobiDB-lite"/>
    </source>
</evidence>
<reference evidence="2 3" key="1">
    <citation type="journal article" date="2018" name="BMC Genomics">
        <title>Genomic evidence for intraspecific hybridization in a clonal and extremely halotolerant yeast.</title>
        <authorList>
            <person name="Gostincar C."/>
            <person name="Stajich J.E."/>
            <person name="Zupancic J."/>
            <person name="Zalar P."/>
            <person name="Gunde-Cimerman N."/>
        </authorList>
    </citation>
    <scope>NUCLEOTIDE SEQUENCE [LARGE SCALE GENOMIC DNA]</scope>
    <source>
        <strain evidence="2 3">EXF-10513</strain>
    </source>
</reference>
<protein>
    <submittedName>
        <fullName evidence="2">Uncharacterized protein</fullName>
    </submittedName>
</protein>
<proteinExistence type="predicted"/>
<dbReference type="AlphaFoldDB" id="A0A3M7EW51"/>
<dbReference type="VEuPathDB" id="FungiDB:BTJ68_03202"/>
<evidence type="ECO:0000313" key="3">
    <source>
        <dbReference type="Proteomes" id="UP000269539"/>
    </source>
</evidence>
<name>A0A3M7EW51_HORWE</name>
<evidence type="ECO:0000313" key="2">
    <source>
        <dbReference type="EMBL" id="RMY80476.1"/>
    </source>
</evidence>
<dbReference type="EMBL" id="QWIO01001012">
    <property type="protein sequence ID" value="RMY80476.1"/>
    <property type="molecule type" value="Genomic_DNA"/>
</dbReference>
<comment type="caution">
    <text evidence="2">The sequence shown here is derived from an EMBL/GenBank/DDBJ whole genome shotgun (WGS) entry which is preliminary data.</text>
</comment>
<organism evidence="2 3">
    <name type="scientific">Hortaea werneckii</name>
    <name type="common">Black yeast</name>
    <name type="synonym">Cladosporium werneckii</name>
    <dbReference type="NCBI Taxonomy" id="91943"/>
    <lineage>
        <taxon>Eukaryota</taxon>
        <taxon>Fungi</taxon>
        <taxon>Dikarya</taxon>
        <taxon>Ascomycota</taxon>
        <taxon>Pezizomycotina</taxon>
        <taxon>Dothideomycetes</taxon>
        <taxon>Dothideomycetidae</taxon>
        <taxon>Mycosphaerellales</taxon>
        <taxon>Teratosphaeriaceae</taxon>
        <taxon>Hortaea</taxon>
    </lineage>
</organism>
<accession>A0A3M7EW51</accession>
<sequence length="82" mass="9624">MLSHVNFPIIQKKYLAQIYCVAPEYAQSVYDLTQFKHKQSFEFSEVEELSKEAPTFHKNPKSRPEEGNRLVGFAPEKPFYQL</sequence>
<feature type="region of interest" description="Disordered" evidence="1">
    <location>
        <begin position="53"/>
        <end position="82"/>
    </location>
</feature>